<keyword evidence="4" id="KW-0297">G-protein coupled receptor</keyword>
<dbReference type="InterPro" id="IPR028082">
    <property type="entry name" value="Peripla_BP_I"/>
</dbReference>
<dbReference type="InterPro" id="IPR017978">
    <property type="entry name" value="GPCR_3_C"/>
</dbReference>
<dbReference type="Proteomes" id="UP000594262">
    <property type="component" value="Unplaced"/>
</dbReference>
<dbReference type="PRINTS" id="PR01176">
    <property type="entry name" value="GABABRECEPTR"/>
</dbReference>
<feature type="transmembrane region" description="Helical" evidence="10">
    <location>
        <begin position="500"/>
        <end position="521"/>
    </location>
</feature>
<evidence type="ECO:0000256" key="4">
    <source>
        <dbReference type="ARBA" id="ARBA00023040"/>
    </source>
</evidence>
<dbReference type="EnsemblMetazoa" id="CLYHEMT009497.1">
    <property type="protein sequence ID" value="CLYHEMP009497.1"/>
    <property type="gene ID" value="CLYHEMG009497"/>
</dbReference>
<evidence type="ECO:0000256" key="5">
    <source>
        <dbReference type="ARBA" id="ARBA00023136"/>
    </source>
</evidence>
<dbReference type="InterPro" id="IPR000337">
    <property type="entry name" value="GPCR_3"/>
</dbReference>
<dbReference type="Pfam" id="PF00003">
    <property type="entry name" value="7tm_3"/>
    <property type="match status" value="1"/>
</dbReference>
<evidence type="ECO:0000256" key="7">
    <source>
        <dbReference type="ARBA" id="ARBA00023180"/>
    </source>
</evidence>
<feature type="transmembrane region" description="Helical" evidence="10">
    <location>
        <begin position="712"/>
        <end position="734"/>
    </location>
</feature>
<dbReference type="AlphaFoldDB" id="A0A7M5V4F9"/>
<evidence type="ECO:0000256" key="1">
    <source>
        <dbReference type="ARBA" id="ARBA00004141"/>
    </source>
</evidence>
<evidence type="ECO:0000256" key="8">
    <source>
        <dbReference type="ARBA" id="ARBA00023224"/>
    </source>
</evidence>
<reference evidence="13" key="1">
    <citation type="submission" date="2021-01" db="UniProtKB">
        <authorList>
            <consortium name="EnsemblMetazoa"/>
        </authorList>
    </citation>
    <scope>IDENTIFICATION</scope>
</reference>
<feature type="signal peptide" evidence="11">
    <location>
        <begin position="1"/>
        <end position="20"/>
    </location>
</feature>
<feature type="chain" id="PRO_5029534870" description="G-protein coupled receptors family 3 profile domain-containing protein" evidence="11">
    <location>
        <begin position="21"/>
        <end position="855"/>
    </location>
</feature>
<feature type="transmembrane region" description="Helical" evidence="10">
    <location>
        <begin position="541"/>
        <end position="558"/>
    </location>
</feature>
<evidence type="ECO:0000256" key="11">
    <source>
        <dbReference type="SAM" id="SignalP"/>
    </source>
</evidence>
<dbReference type="InterPro" id="IPR001828">
    <property type="entry name" value="ANF_lig-bd_rcpt"/>
</dbReference>
<feature type="domain" description="G-protein coupled receptors family 3 profile" evidence="12">
    <location>
        <begin position="507"/>
        <end position="774"/>
    </location>
</feature>
<keyword evidence="11" id="KW-0732">Signal</keyword>
<dbReference type="PRINTS" id="PR00248">
    <property type="entry name" value="GPCRMGR"/>
</dbReference>
<comment type="subcellular location">
    <subcellularLocation>
        <location evidence="1">Membrane</location>
        <topology evidence="1">Multi-pass membrane protein</topology>
    </subcellularLocation>
</comment>
<evidence type="ECO:0000256" key="6">
    <source>
        <dbReference type="ARBA" id="ARBA00023170"/>
    </source>
</evidence>
<evidence type="ECO:0000259" key="12">
    <source>
        <dbReference type="PROSITE" id="PS50259"/>
    </source>
</evidence>
<feature type="compositionally biased region" description="Polar residues" evidence="9">
    <location>
        <begin position="821"/>
        <end position="832"/>
    </location>
</feature>
<name>A0A7M5V4F9_9CNID</name>
<dbReference type="GO" id="GO:0007214">
    <property type="term" value="P:gamma-aminobutyric acid signaling pathway"/>
    <property type="evidence" value="ECO:0007669"/>
    <property type="project" value="TreeGrafter"/>
</dbReference>
<dbReference type="SUPFAM" id="SSF53822">
    <property type="entry name" value="Periplasmic binding protein-like I"/>
    <property type="match status" value="1"/>
</dbReference>
<dbReference type="Gene3D" id="3.40.50.2300">
    <property type="match status" value="2"/>
</dbReference>
<sequence>MEKIGVAVLMLLVYSSLVKGQQTLHDNSKIEYTTNKTKIYLAAFFLNVEKDTYSFRAGMEVARKLINEDDRILKDYEIVIHYHNSLNAWPTVRALYKFMETGPVKQILLGPAFSTVNKRIIPFVTNLALPQVSFSARKRFNERREIDGRLVPTPLEEKRYPYLVRTAPSFVQNNYARVRVIQNLGWRRVAIVFDDKQNYEKVEDLTEQFKQANIDVVATERFEPKGSYEHFDAVYDNLNKSDARIIVGFFLTDEGAWAMMCEAYKRGVYGARYTWFVSESVTTLLGTRQFHDVDINATCNYAHVLKAMDKSIFITTVNLRTDNVKSIANLSTSFIWQMIKNQDLKHIIDHNTTHPHDPAPTSGRPNILGARAYDAVYTAALALDRLIKKKGNSSLLTKYGDRKKALEITRELLNSNFEGITGLVKFGGPTKDDSLGHVIINQWKSLLPSPFGKLTQVAYFNPAENEMDIKPINDTIFTDKITRLDGIQTARIELYSSRHVLYIIWTLIGLSVLLALTFFIINMKYRTVRLIKMSSPNMNSGIIFGCLLLYTMLFLYGLDTRFISASKQLSFCYVFPFLMSIGFTFLFGCLFSKTWRVYKIFTAAPKMVKVNTAALRDERLYVLVLCLVLVDLFVSILWVVVSPFELEEVVTDSRALSADYREEDFYRKCSCEYSTHFSTTMFVYKGALLILGSFLAWETKRVRVAALNDSQFIGMAVYNVFIVSVTTLIVYYAIENFKTYYYQAYVVVAAAILICSNVTVILVFVPKLILLFGRNKTLARALSVQTFSFSSSSKDQHSGSTNHLNSYGGSTNQINSQGLSTNRMSVRNGSTNRIHHTDSNNSSNVVYNRYADEKK</sequence>
<dbReference type="RefSeq" id="XP_066937000.1">
    <property type="nucleotide sequence ID" value="XM_067080899.1"/>
</dbReference>
<dbReference type="GeneID" id="136824913"/>
<accession>A0A7M5V4F9</accession>
<evidence type="ECO:0000256" key="10">
    <source>
        <dbReference type="SAM" id="Phobius"/>
    </source>
</evidence>
<dbReference type="PANTHER" id="PTHR10519">
    <property type="entry name" value="GABA-B RECEPTOR"/>
    <property type="match status" value="1"/>
</dbReference>
<keyword evidence="5 10" id="KW-0472">Membrane</keyword>
<feature type="region of interest" description="Disordered" evidence="9">
    <location>
        <begin position="821"/>
        <end position="855"/>
    </location>
</feature>
<dbReference type="PANTHER" id="PTHR10519:SF74">
    <property type="entry name" value="GAMMA-AMINOBUTYRIC ACID TYPE B RECEPTOR SUBUNIT 2"/>
    <property type="match status" value="1"/>
</dbReference>
<keyword evidence="2 10" id="KW-0812">Transmembrane</keyword>
<keyword evidence="8" id="KW-0807">Transducer</keyword>
<dbReference type="PROSITE" id="PS50259">
    <property type="entry name" value="G_PROTEIN_RECEP_F3_4"/>
    <property type="match status" value="1"/>
</dbReference>
<keyword evidence="7" id="KW-0325">Glycoprotein</keyword>
<feature type="transmembrane region" description="Helical" evidence="10">
    <location>
        <begin position="620"/>
        <end position="641"/>
    </location>
</feature>
<keyword evidence="3 10" id="KW-1133">Transmembrane helix</keyword>
<evidence type="ECO:0000256" key="9">
    <source>
        <dbReference type="SAM" id="MobiDB-lite"/>
    </source>
</evidence>
<dbReference type="GO" id="GO:0004965">
    <property type="term" value="F:G protein-coupled GABA receptor activity"/>
    <property type="evidence" value="ECO:0007669"/>
    <property type="project" value="InterPro"/>
</dbReference>
<keyword evidence="14" id="KW-1185">Reference proteome</keyword>
<dbReference type="Pfam" id="PF01094">
    <property type="entry name" value="ANF_receptor"/>
    <property type="match status" value="1"/>
</dbReference>
<evidence type="ECO:0000313" key="14">
    <source>
        <dbReference type="Proteomes" id="UP000594262"/>
    </source>
</evidence>
<dbReference type="GO" id="GO:0038039">
    <property type="term" value="C:G protein-coupled receptor heterodimeric complex"/>
    <property type="evidence" value="ECO:0007669"/>
    <property type="project" value="TreeGrafter"/>
</dbReference>
<evidence type="ECO:0000256" key="3">
    <source>
        <dbReference type="ARBA" id="ARBA00022989"/>
    </source>
</evidence>
<dbReference type="InterPro" id="IPR002455">
    <property type="entry name" value="GPCR3_GABA-B"/>
</dbReference>
<feature type="transmembrane region" description="Helical" evidence="10">
    <location>
        <begin position="740"/>
        <end position="765"/>
    </location>
</feature>
<evidence type="ECO:0000256" key="2">
    <source>
        <dbReference type="ARBA" id="ARBA00022692"/>
    </source>
</evidence>
<feature type="transmembrane region" description="Helical" evidence="10">
    <location>
        <begin position="682"/>
        <end position="700"/>
    </location>
</feature>
<organism evidence="13 14">
    <name type="scientific">Clytia hemisphaerica</name>
    <dbReference type="NCBI Taxonomy" id="252671"/>
    <lineage>
        <taxon>Eukaryota</taxon>
        <taxon>Metazoa</taxon>
        <taxon>Cnidaria</taxon>
        <taxon>Hydrozoa</taxon>
        <taxon>Hydroidolina</taxon>
        <taxon>Leptothecata</taxon>
        <taxon>Obeliida</taxon>
        <taxon>Clytiidae</taxon>
        <taxon>Clytia</taxon>
    </lineage>
</organism>
<evidence type="ECO:0000313" key="13">
    <source>
        <dbReference type="EnsemblMetazoa" id="CLYHEMP009497.1"/>
    </source>
</evidence>
<protein>
    <recommendedName>
        <fullName evidence="12">G-protein coupled receptors family 3 profile domain-containing protein</fullName>
    </recommendedName>
</protein>
<dbReference type="CDD" id="cd15047">
    <property type="entry name" value="7tmC_GABA-B-like"/>
    <property type="match status" value="1"/>
</dbReference>
<dbReference type="OrthoDB" id="2150267at2759"/>
<keyword evidence="6" id="KW-0675">Receptor</keyword>
<feature type="transmembrane region" description="Helical" evidence="10">
    <location>
        <begin position="570"/>
        <end position="591"/>
    </location>
</feature>
<proteinExistence type="predicted"/>